<feature type="transmembrane region" description="Helical" evidence="1">
    <location>
        <begin position="51"/>
        <end position="68"/>
    </location>
</feature>
<sequence>MNQYSIGQTLRELKAFAYILYIPLILLMPIGWIGILFAYTLGWREITSNDFTLALNTTVAVLGFIYFIQKQKLEEEKLFFDQFANFNKRFHDLSQSLNQLSEIDCEHQDTIGIVGKYFDLCLEEYQLYQYGRIPEKTWRYWGSGMLYYIRKYPCIEQHWRLMEREALDDGLTIAWLQQHCADIGNAQES</sequence>
<proteinExistence type="predicted"/>
<keyword evidence="1" id="KW-1133">Transmembrane helix</keyword>
<evidence type="ECO:0000313" key="3">
    <source>
        <dbReference type="Proteomes" id="UP000672009"/>
    </source>
</evidence>
<evidence type="ECO:0000313" key="2">
    <source>
        <dbReference type="EMBL" id="QTR53016.1"/>
    </source>
</evidence>
<dbReference type="AlphaFoldDB" id="A0A975IGG8"/>
<keyword evidence="1" id="KW-0472">Membrane</keyword>
<dbReference type="Proteomes" id="UP000672009">
    <property type="component" value="Chromosome"/>
</dbReference>
<gene>
    <name evidence="2" type="ORF">J9260_15100</name>
</gene>
<keyword evidence="3" id="KW-1185">Reference proteome</keyword>
<feature type="transmembrane region" description="Helical" evidence="1">
    <location>
        <begin position="15"/>
        <end position="39"/>
    </location>
</feature>
<reference evidence="2" key="1">
    <citation type="submission" date="2021-04" db="EMBL/GenBank/DDBJ databases">
        <title>Genomics, taxonomy and metabolism of representatives of sulfur bacteria of the genus Thiothrix: Thiothrix fructosivorans QT, Thiothrix unzii A1T and three new species, Thiothrix subterranea sp. nov., Thiothrix litoralis sp. nov. and 'Candidatus Thiothrix anitrata' sp. nov.</title>
        <authorList>
            <person name="Ravin N.V."/>
            <person name="Smolyakov D."/>
            <person name="Rudenko T.S."/>
            <person name="Mardanov A.V."/>
            <person name="Beletsky A.V."/>
            <person name="Markov N.D."/>
            <person name="Fomenkov A.I."/>
            <person name="Roberts R.J."/>
            <person name="Karnachuk O.V."/>
            <person name="Novikov A."/>
            <person name="Grabovich M.Y."/>
        </authorList>
    </citation>
    <scope>NUCLEOTIDE SEQUENCE</scope>
    <source>
        <strain evidence="2">A1</strain>
    </source>
</reference>
<evidence type="ECO:0000256" key="1">
    <source>
        <dbReference type="SAM" id="Phobius"/>
    </source>
</evidence>
<dbReference type="KEGG" id="tun:J9260_15100"/>
<name>A0A975IGG8_9GAMM</name>
<dbReference type="RefSeq" id="WP_210218543.1">
    <property type="nucleotide sequence ID" value="NZ_CP072793.1"/>
</dbReference>
<dbReference type="EMBL" id="CP072793">
    <property type="protein sequence ID" value="QTR53016.1"/>
    <property type="molecule type" value="Genomic_DNA"/>
</dbReference>
<protein>
    <submittedName>
        <fullName evidence="2">Uncharacterized protein</fullName>
    </submittedName>
</protein>
<accession>A0A975IGG8</accession>
<organism evidence="2 3">
    <name type="scientific">Thiothrix unzii</name>
    <dbReference type="NCBI Taxonomy" id="111769"/>
    <lineage>
        <taxon>Bacteria</taxon>
        <taxon>Pseudomonadati</taxon>
        <taxon>Pseudomonadota</taxon>
        <taxon>Gammaproteobacteria</taxon>
        <taxon>Thiotrichales</taxon>
        <taxon>Thiotrichaceae</taxon>
        <taxon>Thiothrix</taxon>
    </lineage>
</organism>
<keyword evidence="1" id="KW-0812">Transmembrane</keyword>